<dbReference type="GO" id="GO:0005615">
    <property type="term" value="C:extracellular space"/>
    <property type="evidence" value="ECO:0007669"/>
    <property type="project" value="InterPro"/>
</dbReference>
<dbReference type="AlphaFoldDB" id="A0A844H6P8"/>
<dbReference type="InterPro" id="IPR013858">
    <property type="entry name" value="Peptidase_M10B_C"/>
</dbReference>
<dbReference type="InterPro" id="IPR011049">
    <property type="entry name" value="Serralysin-like_metalloprot_C"/>
</dbReference>
<dbReference type="Pfam" id="PF08548">
    <property type="entry name" value="Peptidase_M10_C"/>
    <property type="match status" value="1"/>
</dbReference>
<comment type="caution">
    <text evidence="6">The sequence shown here is derived from an EMBL/GenBank/DDBJ whole genome shotgun (WGS) entry which is preliminary data.</text>
</comment>
<dbReference type="InterPro" id="IPR001343">
    <property type="entry name" value="Hemolysn_Ca-bd"/>
</dbReference>
<dbReference type="OrthoDB" id="7763943at2"/>
<evidence type="ECO:0000256" key="1">
    <source>
        <dbReference type="ARBA" id="ARBA00001913"/>
    </source>
</evidence>
<dbReference type="PANTHER" id="PTHR38340:SF1">
    <property type="entry name" value="S-LAYER PROTEIN"/>
    <property type="match status" value="1"/>
</dbReference>
<sequence>MPICQKQPKGVDMAAIVFRPGAGALRDMTLIDWSVFLDLPEASRSATRLRLSDSAGHVALLTGTGLLYGGAGPGGLSGGTLQGLRIAQGTQTVFEASGLAVSLAPLAGAYARSDDNALTRLLLAGHDRVQGTDLADTLTGYAGNDTLLGLGGHDKIFGGTGNDWLLGGAGNDTLLGEAGNDLLSGGLGHDVLYGDIGDDTLSGDAGNDALYGGDGNDRLLGGLGDDTLYGGNGHDLAFGSAGADRLYGEAGNDRLFGDLGNDTLYGGTGNDTLDGGLNNDTLYGEAGDDLLYGGFGDDWLGGGTGNDSLFGGPGNDQLFGEDGDDLLSGGLGNDRIFGGAGNDRIYGNTGADSLYGGAGADMFVFLAPSDSTPQARDYIDDFSRADGDRIDLSAIDANSKLQGAQDFTYIGKQAFSGTAGELRWLRTANATYVQADLDGDGTADFAIMIGKSIDLAVGDFLL</sequence>
<dbReference type="InterPro" id="IPR018511">
    <property type="entry name" value="Hemolysin-typ_Ca-bd_CS"/>
</dbReference>
<dbReference type="EMBL" id="WMIF01000005">
    <property type="protein sequence ID" value="MTH33998.1"/>
    <property type="molecule type" value="Genomic_DNA"/>
</dbReference>
<dbReference type="Pfam" id="PF00353">
    <property type="entry name" value="HemolysinCabind"/>
    <property type="match status" value="6"/>
</dbReference>
<reference evidence="6 7" key="1">
    <citation type="submission" date="2019-11" db="EMBL/GenBank/DDBJ databases">
        <authorList>
            <person name="Dong K."/>
        </authorList>
    </citation>
    <scope>NUCLEOTIDE SEQUENCE [LARGE SCALE GENOMIC DNA]</scope>
    <source>
        <strain evidence="6 7">JCM 17370</strain>
    </source>
</reference>
<dbReference type="GO" id="GO:0005509">
    <property type="term" value="F:calcium ion binding"/>
    <property type="evidence" value="ECO:0007669"/>
    <property type="project" value="InterPro"/>
</dbReference>
<dbReference type="PRINTS" id="PR00313">
    <property type="entry name" value="CABNDNGRPT"/>
</dbReference>
<protein>
    <submittedName>
        <fullName evidence="6">Calcium-binding protein</fullName>
    </submittedName>
</protein>
<comment type="subcellular location">
    <subcellularLocation>
        <location evidence="2">Secreted</location>
    </subcellularLocation>
</comment>
<evidence type="ECO:0000259" key="5">
    <source>
        <dbReference type="Pfam" id="PF08548"/>
    </source>
</evidence>
<feature type="domain" description="Peptidase M10 serralysin C-terminal" evidence="5">
    <location>
        <begin position="328"/>
        <end position="451"/>
    </location>
</feature>
<gene>
    <name evidence="6" type="ORF">GL279_05225</name>
</gene>
<keyword evidence="3" id="KW-0964">Secreted</keyword>
<dbReference type="Gene3D" id="2.150.10.10">
    <property type="entry name" value="Serralysin-like metalloprotease, C-terminal"/>
    <property type="match status" value="5"/>
</dbReference>
<accession>A0A844H6P8</accession>
<evidence type="ECO:0000256" key="2">
    <source>
        <dbReference type="ARBA" id="ARBA00004613"/>
    </source>
</evidence>
<dbReference type="PROSITE" id="PS00330">
    <property type="entry name" value="HEMOLYSIN_CALCIUM"/>
    <property type="match status" value="4"/>
</dbReference>
<dbReference type="InterPro" id="IPR050557">
    <property type="entry name" value="RTX_toxin/Mannuronan_C5-epim"/>
</dbReference>
<name>A0A844H6P8_9RHOB</name>
<keyword evidence="4" id="KW-0677">Repeat</keyword>
<dbReference type="Proteomes" id="UP000442533">
    <property type="component" value="Unassembled WGS sequence"/>
</dbReference>
<organism evidence="6 7">
    <name type="scientific">Paracoccus limosus</name>
    <dbReference type="NCBI Taxonomy" id="913252"/>
    <lineage>
        <taxon>Bacteria</taxon>
        <taxon>Pseudomonadati</taxon>
        <taxon>Pseudomonadota</taxon>
        <taxon>Alphaproteobacteria</taxon>
        <taxon>Rhodobacterales</taxon>
        <taxon>Paracoccaceae</taxon>
        <taxon>Paracoccus</taxon>
    </lineage>
</organism>
<evidence type="ECO:0000313" key="6">
    <source>
        <dbReference type="EMBL" id="MTH33998.1"/>
    </source>
</evidence>
<dbReference type="SUPFAM" id="SSF51120">
    <property type="entry name" value="beta-Roll"/>
    <property type="match status" value="3"/>
</dbReference>
<dbReference type="PANTHER" id="PTHR38340">
    <property type="entry name" value="S-LAYER PROTEIN"/>
    <property type="match status" value="1"/>
</dbReference>
<keyword evidence="7" id="KW-1185">Reference proteome</keyword>
<comment type="cofactor">
    <cofactor evidence="1">
        <name>Ca(2+)</name>
        <dbReference type="ChEBI" id="CHEBI:29108"/>
    </cofactor>
</comment>
<evidence type="ECO:0000256" key="4">
    <source>
        <dbReference type="ARBA" id="ARBA00022737"/>
    </source>
</evidence>
<evidence type="ECO:0000313" key="7">
    <source>
        <dbReference type="Proteomes" id="UP000442533"/>
    </source>
</evidence>
<evidence type="ECO:0000256" key="3">
    <source>
        <dbReference type="ARBA" id="ARBA00022525"/>
    </source>
</evidence>
<proteinExistence type="predicted"/>